<dbReference type="InterPro" id="IPR012133">
    <property type="entry name" value="Alpha-hydoxy_acid_DH_FMN"/>
</dbReference>
<dbReference type="GO" id="GO:0004459">
    <property type="term" value="F:L-lactate dehydrogenase (NAD+) activity"/>
    <property type="evidence" value="ECO:0007669"/>
    <property type="project" value="UniProtKB-EC"/>
</dbReference>
<dbReference type="Proteomes" id="UP001589943">
    <property type="component" value="Unassembled WGS sequence"/>
</dbReference>
<keyword evidence="6" id="KW-1185">Reference proteome</keyword>
<gene>
    <name evidence="5" type="ORF">ACFFF7_02020</name>
</gene>
<reference evidence="5 6" key="1">
    <citation type="submission" date="2024-09" db="EMBL/GenBank/DDBJ databases">
        <authorList>
            <person name="Sun Q."/>
            <person name="Mori K."/>
        </authorList>
    </citation>
    <scope>NUCLEOTIDE SEQUENCE [LARGE SCALE GENOMIC DNA]</scope>
    <source>
        <strain evidence="5 6">NCAIM B.02537</strain>
    </source>
</reference>
<dbReference type="InterPro" id="IPR013785">
    <property type="entry name" value="Aldolase_TIM"/>
</dbReference>
<protein>
    <submittedName>
        <fullName evidence="5">L-lactate dehydrogenase</fullName>
        <ecNumber evidence="5">1.1.1.27</ecNumber>
    </submittedName>
</protein>
<evidence type="ECO:0000256" key="3">
    <source>
        <dbReference type="ARBA" id="ARBA00024042"/>
    </source>
</evidence>
<dbReference type="SUPFAM" id="SSF51395">
    <property type="entry name" value="FMN-linked oxidoreductases"/>
    <property type="match status" value="1"/>
</dbReference>
<dbReference type="InterPro" id="IPR037396">
    <property type="entry name" value="FMN_HAD"/>
</dbReference>
<dbReference type="NCBIfam" id="NF008398">
    <property type="entry name" value="PRK11197.1"/>
    <property type="match status" value="1"/>
</dbReference>
<dbReference type="Gene3D" id="3.20.20.70">
    <property type="entry name" value="Aldolase class I"/>
    <property type="match status" value="1"/>
</dbReference>
<comment type="cofactor">
    <cofactor evidence="1">
        <name>FMN</name>
        <dbReference type="ChEBI" id="CHEBI:58210"/>
    </cofactor>
</comment>
<dbReference type="InterPro" id="IPR008259">
    <property type="entry name" value="FMN_hydac_DH_AS"/>
</dbReference>
<dbReference type="Pfam" id="PF01070">
    <property type="entry name" value="FMN_dh"/>
    <property type="match status" value="1"/>
</dbReference>
<dbReference type="CDD" id="cd02809">
    <property type="entry name" value="alpha_hydroxyacid_oxid_FMN"/>
    <property type="match status" value="1"/>
</dbReference>
<dbReference type="EMBL" id="JBHLTL010000001">
    <property type="protein sequence ID" value="MFC0588183.1"/>
    <property type="molecule type" value="Genomic_DNA"/>
</dbReference>
<accession>A0ABV6PED0</accession>
<dbReference type="PANTHER" id="PTHR10578:SF85">
    <property type="entry name" value="L-LACTATE DEHYDROGENASE"/>
    <property type="match status" value="1"/>
</dbReference>
<evidence type="ECO:0000313" key="5">
    <source>
        <dbReference type="EMBL" id="MFC0588183.1"/>
    </source>
</evidence>
<evidence type="ECO:0000259" key="4">
    <source>
        <dbReference type="PROSITE" id="PS51349"/>
    </source>
</evidence>
<dbReference type="PROSITE" id="PS51349">
    <property type="entry name" value="FMN_HYDROXY_ACID_DH_2"/>
    <property type="match status" value="1"/>
</dbReference>
<feature type="domain" description="FMN hydroxy acid dehydrogenase" evidence="4">
    <location>
        <begin position="4"/>
        <end position="388"/>
    </location>
</feature>
<dbReference type="PANTHER" id="PTHR10578">
    <property type="entry name" value="S -2-HYDROXY-ACID OXIDASE-RELATED"/>
    <property type="match status" value="1"/>
</dbReference>
<keyword evidence="2 5" id="KW-0560">Oxidoreductase</keyword>
<comment type="caution">
    <text evidence="5">The sequence shown here is derived from an EMBL/GenBank/DDBJ whole genome shotgun (WGS) entry which is preliminary data.</text>
</comment>
<dbReference type="RefSeq" id="WP_379479690.1">
    <property type="nucleotide sequence ID" value="NZ_JBHLTL010000001.1"/>
</dbReference>
<dbReference type="PIRSF" id="PIRSF000138">
    <property type="entry name" value="Al-hdrx_acd_dh"/>
    <property type="match status" value="1"/>
</dbReference>
<name>A0ABV6PED0_9SPHN</name>
<evidence type="ECO:0000256" key="1">
    <source>
        <dbReference type="ARBA" id="ARBA00001917"/>
    </source>
</evidence>
<proteinExistence type="inferred from homology"/>
<dbReference type="EC" id="1.1.1.27" evidence="5"/>
<sequence>MAGTLNLLDVTYADFRRKAERRLPRFLFDYIDGGSGTETTLRRNTADWEALQLTQKVLVDASKMDCSVELFGEKLALPLVLAPIGMGGMTSRRGEVQAKRAADKAGIPFCLSTVGVCPMEEVAKVSGTPFWFQLYMLKDRGIVQDVLSRAAAQGVTTLAFTIDLAVLGTRYRDFRNGMQGGLSPWGRARSGLIDYALHPGWLWDVGIRGAPHGFGNLAPYVKQSANPRDYLHWTGSQFDPSVTWQDIEWLRKVWPGKLVLKGILDLDDARAAVAIGADGLIVSNHGGRQLDGAASTAAMLPRIADAVGDRTTLLVDGGVRTGQDLVKALALGAKAALVGRPWVMALAAGGEAALTRYLAMVKQDMRTALGLSGAVNARNVGRGVLLGK</sequence>
<organism evidence="5 6">
    <name type="scientific">Novosphingobium aquiterrae</name>
    <dbReference type="NCBI Taxonomy" id="624388"/>
    <lineage>
        <taxon>Bacteria</taxon>
        <taxon>Pseudomonadati</taxon>
        <taxon>Pseudomonadota</taxon>
        <taxon>Alphaproteobacteria</taxon>
        <taxon>Sphingomonadales</taxon>
        <taxon>Sphingomonadaceae</taxon>
        <taxon>Novosphingobium</taxon>
    </lineage>
</organism>
<dbReference type="PROSITE" id="PS00557">
    <property type="entry name" value="FMN_HYDROXY_ACID_DH_1"/>
    <property type="match status" value="1"/>
</dbReference>
<comment type="similarity">
    <text evidence="3">Belongs to the FMN-dependent alpha-hydroxy acid dehydrogenase family.</text>
</comment>
<dbReference type="InterPro" id="IPR000262">
    <property type="entry name" value="FMN-dep_DH"/>
</dbReference>
<evidence type="ECO:0000256" key="2">
    <source>
        <dbReference type="ARBA" id="ARBA00023002"/>
    </source>
</evidence>
<evidence type="ECO:0000313" key="6">
    <source>
        <dbReference type="Proteomes" id="UP001589943"/>
    </source>
</evidence>